<feature type="region of interest" description="Disordered" evidence="1">
    <location>
        <begin position="61"/>
        <end position="135"/>
    </location>
</feature>
<evidence type="ECO:0000313" key="2">
    <source>
        <dbReference type="EMBL" id="EMD40518.1"/>
    </source>
</evidence>
<organism evidence="2 3">
    <name type="scientific">Ceriporiopsis subvermispora (strain B)</name>
    <name type="common">White-rot fungus</name>
    <name type="synonym">Gelatoporia subvermispora</name>
    <dbReference type="NCBI Taxonomy" id="914234"/>
    <lineage>
        <taxon>Eukaryota</taxon>
        <taxon>Fungi</taxon>
        <taxon>Dikarya</taxon>
        <taxon>Basidiomycota</taxon>
        <taxon>Agaricomycotina</taxon>
        <taxon>Agaricomycetes</taxon>
        <taxon>Polyporales</taxon>
        <taxon>Gelatoporiaceae</taxon>
        <taxon>Gelatoporia</taxon>
    </lineage>
</organism>
<accession>M2QTX9</accession>
<dbReference type="AlphaFoldDB" id="M2QTX9"/>
<sequence length="296" mass="32159">MVLTKLTGGRFNAGTVTVKEWTILYNIILSTAQRTRGNSGIDIFDSYYTLALVMATINPSVHASTQKPPTSVRSTDTPKTPRKKPHCTQCGHPMKGHRRSRCSGVYPAVSPRTTDTSPINAPKPKTTEHEPRSTNTDVNAMSLALATLDISMSRRDHDPPTDIEDTEEETQASSKRIPPTSISSSPGSTLRRTNSYDIWSAFAKQYGLDETKAAHVIPIEAGKVRNVESAAQKQGFATRVVHLTDSKIGCLIVGKQREAVDQLWDSVSHHHRPSFTVVSASAALGALAAWAVLAFA</sequence>
<feature type="region of interest" description="Disordered" evidence="1">
    <location>
        <begin position="148"/>
        <end position="190"/>
    </location>
</feature>
<keyword evidence="3" id="KW-1185">Reference proteome</keyword>
<dbReference type="Proteomes" id="UP000016930">
    <property type="component" value="Unassembled WGS sequence"/>
</dbReference>
<evidence type="ECO:0000313" key="3">
    <source>
        <dbReference type="Proteomes" id="UP000016930"/>
    </source>
</evidence>
<proteinExistence type="predicted"/>
<dbReference type="EMBL" id="KB445792">
    <property type="protein sequence ID" value="EMD40518.1"/>
    <property type="molecule type" value="Genomic_DNA"/>
</dbReference>
<feature type="compositionally biased region" description="Low complexity" evidence="1">
    <location>
        <begin position="173"/>
        <end position="190"/>
    </location>
</feature>
<feature type="compositionally biased region" description="Acidic residues" evidence="1">
    <location>
        <begin position="161"/>
        <end position="170"/>
    </location>
</feature>
<dbReference type="HOGENOM" id="CLU_940081_0_0_1"/>
<gene>
    <name evidence="2" type="ORF">CERSUDRAFT_121255</name>
</gene>
<reference evidence="2 3" key="1">
    <citation type="journal article" date="2012" name="Proc. Natl. Acad. Sci. U.S.A.">
        <title>Comparative genomics of Ceriporiopsis subvermispora and Phanerochaete chrysosporium provide insight into selective ligninolysis.</title>
        <authorList>
            <person name="Fernandez-Fueyo E."/>
            <person name="Ruiz-Duenas F.J."/>
            <person name="Ferreira P."/>
            <person name="Floudas D."/>
            <person name="Hibbett D.S."/>
            <person name="Canessa P."/>
            <person name="Larrondo L.F."/>
            <person name="James T.Y."/>
            <person name="Seelenfreund D."/>
            <person name="Lobos S."/>
            <person name="Polanco R."/>
            <person name="Tello M."/>
            <person name="Honda Y."/>
            <person name="Watanabe T."/>
            <person name="Watanabe T."/>
            <person name="Ryu J.S."/>
            <person name="Kubicek C.P."/>
            <person name="Schmoll M."/>
            <person name="Gaskell J."/>
            <person name="Hammel K.E."/>
            <person name="St John F.J."/>
            <person name="Vanden Wymelenberg A."/>
            <person name="Sabat G."/>
            <person name="Splinter BonDurant S."/>
            <person name="Syed K."/>
            <person name="Yadav J.S."/>
            <person name="Doddapaneni H."/>
            <person name="Subramanian V."/>
            <person name="Lavin J.L."/>
            <person name="Oguiza J.A."/>
            <person name="Perez G."/>
            <person name="Pisabarro A.G."/>
            <person name="Ramirez L."/>
            <person name="Santoyo F."/>
            <person name="Master E."/>
            <person name="Coutinho P.M."/>
            <person name="Henrissat B."/>
            <person name="Lombard V."/>
            <person name="Magnuson J.K."/>
            <person name="Kuees U."/>
            <person name="Hori C."/>
            <person name="Igarashi K."/>
            <person name="Samejima M."/>
            <person name="Held B.W."/>
            <person name="Barry K.W."/>
            <person name="LaButti K.M."/>
            <person name="Lapidus A."/>
            <person name="Lindquist E.A."/>
            <person name="Lucas S.M."/>
            <person name="Riley R."/>
            <person name="Salamov A.A."/>
            <person name="Hoffmeister D."/>
            <person name="Schwenk D."/>
            <person name="Hadar Y."/>
            <person name="Yarden O."/>
            <person name="de Vries R.P."/>
            <person name="Wiebenga A."/>
            <person name="Stenlid J."/>
            <person name="Eastwood D."/>
            <person name="Grigoriev I.V."/>
            <person name="Berka R.M."/>
            <person name="Blanchette R.A."/>
            <person name="Kersten P."/>
            <person name="Martinez A.T."/>
            <person name="Vicuna R."/>
            <person name="Cullen D."/>
        </authorList>
    </citation>
    <scope>NUCLEOTIDE SEQUENCE [LARGE SCALE GENOMIC DNA]</scope>
    <source>
        <strain evidence="2 3">B</strain>
    </source>
</reference>
<evidence type="ECO:0000256" key="1">
    <source>
        <dbReference type="SAM" id="MobiDB-lite"/>
    </source>
</evidence>
<dbReference type="OrthoDB" id="2793297at2759"/>
<protein>
    <submittedName>
        <fullName evidence="2">Uncharacterized protein</fullName>
    </submittedName>
</protein>
<feature type="compositionally biased region" description="Polar residues" evidence="1">
    <location>
        <begin position="61"/>
        <end position="78"/>
    </location>
</feature>
<name>M2QTX9_CERS8</name>